<gene>
    <name evidence="1" type="ORF">FOZ61_009920</name>
</gene>
<evidence type="ECO:0000313" key="1">
    <source>
        <dbReference type="EMBL" id="KAF4666341.1"/>
    </source>
</evidence>
<accession>A0A7J6M5K5</accession>
<organism evidence="1 2">
    <name type="scientific">Perkinsus olseni</name>
    <name type="common">Perkinsus atlanticus</name>
    <dbReference type="NCBI Taxonomy" id="32597"/>
    <lineage>
        <taxon>Eukaryota</taxon>
        <taxon>Sar</taxon>
        <taxon>Alveolata</taxon>
        <taxon>Perkinsozoa</taxon>
        <taxon>Perkinsea</taxon>
        <taxon>Perkinsida</taxon>
        <taxon>Perkinsidae</taxon>
        <taxon>Perkinsus</taxon>
    </lineage>
</organism>
<comment type="caution">
    <text evidence="1">The sequence shown here is derived from an EMBL/GenBank/DDBJ whole genome shotgun (WGS) entry which is preliminary data.</text>
</comment>
<proteinExistence type="predicted"/>
<name>A0A7J6M5K5_PEROL</name>
<reference evidence="1 2" key="1">
    <citation type="submission" date="2020-04" db="EMBL/GenBank/DDBJ databases">
        <title>Perkinsus olseni comparative genomics.</title>
        <authorList>
            <person name="Bogema D.R."/>
        </authorList>
    </citation>
    <scope>NUCLEOTIDE SEQUENCE [LARGE SCALE GENOMIC DNA]</scope>
    <source>
        <strain evidence="1">ATCC PRA-179</strain>
    </source>
</reference>
<dbReference type="OrthoDB" id="10268122at2759"/>
<dbReference type="Proteomes" id="UP000570595">
    <property type="component" value="Unassembled WGS sequence"/>
</dbReference>
<dbReference type="AlphaFoldDB" id="A0A7J6M5K5"/>
<evidence type="ECO:0000313" key="2">
    <source>
        <dbReference type="Proteomes" id="UP000570595"/>
    </source>
</evidence>
<protein>
    <submittedName>
        <fullName evidence="1">Uncharacterized protein</fullName>
    </submittedName>
</protein>
<dbReference type="EMBL" id="JABAHT010000076">
    <property type="protein sequence ID" value="KAF4666341.1"/>
    <property type="molecule type" value="Genomic_DNA"/>
</dbReference>
<sequence>MIPFAPLLGVVFESRWLVVTRTDTDHHIRPNELHIKGRLYEVAGRMSGGKSGDLILQRKLMDASTPDAVLELVLSNSAKLGSVNYACAMHRCAVWFRGGKPRPMRLSEVPKLALETVHGWRAREAATMTWALAVTKQLEHILEFARIAMSCDEVNGGDVANVVHSLTISGLNPRQCLTTLAVVAKRITAMDLIKCGVIEPKQLAAVFWGFVKMEFTDEIVMTCLVKAAAARMDEFNSQDLSMVSWGLAKSLPLIPAEHYVKAVQGCISKVAYRASTVRLSSTQAVTNTLWALARCKQAGLVVPLRRVKMKPLKQRTSQNVANYLWSLCVLELPCPDRSELIDLITVGFSIRECCNVVWALAHWPEAADLAWGLLPSIMEGSAHLSPLDIASLSKAVAMAAADSGAQSVRNSVHACF</sequence>